<proteinExistence type="predicted"/>
<organism evidence="1 2">
    <name type="scientific">Tolypothrix tenuis PCC 7101</name>
    <dbReference type="NCBI Taxonomy" id="231146"/>
    <lineage>
        <taxon>Bacteria</taxon>
        <taxon>Bacillati</taxon>
        <taxon>Cyanobacteriota</taxon>
        <taxon>Cyanophyceae</taxon>
        <taxon>Nostocales</taxon>
        <taxon>Tolypothrichaceae</taxon>
        <taxon>Tolypothrix</taxon>
    </lineage>
</organism>
<gene>
    <name evidence="1" type="ORF">NIES37_67310</name>
</gene>
<sequence length="149" mass="17570">MPTPQEFHDDNLYLIITKSAVFGNQRSNYIIFNRFESEILRDNEMTIEMEILQINTGNYEVIPVATSEVFYKFWLPACRCLGLQLISHFHDWSLNVVSTEDIFRIVEELIYLHSYTLEQEDLAFMSERIESIIQVFQTTDAASYEYDFG</sequence>
<dbReference type="EMBL" id="AP018248">
    <property type="protein sequence ID" value="BAZ02718.1"/>
    <property type="molecule type" value="Genomic_DNA"/>
</dbReference>
<name>A0A1Z4NAG2_9CYAN</name>
<protein>
    <submittedName>
        <fullName evidence="1">Uncharacterized protein</fullName>
    </submittedName>
</protein>
<evidence type="ECO:0000313" key="1">
    <source>
        <dbReference type="EMBL" id="BAZ02718.1"/>
    </source>
</evidence>
<dbReference type="KEGG" id="ttq:NIES37_67310"/>
<dbReference type="AlphaFoldDB" id="A0A1Z4NAG2"/>
<dbReference type="RefSeq" id="WP_321206880.1">
    <property type="nucleotide sequence ID" value="NZ_CAWNJS010000001.1"/>
</dbReference>
<reference evidence="1 2" key="1">
    <citation type="submission" date="2017-06" db="EMBL/GenBank/DDBJ databases">
        <title>Genome sequencing of cyanobaciteial culture collection at National Institute for Environmental Studies (NIES).</title>
        <authorList>
            <person name="Hirose Y."/>
            <person name="Shimura Y."/>
            <person name="Fujisawa T."/>
            <person name="Nakamura Y."/>
            <person name="Kawachi M."/>
        </authorList>
    </citation>
    <scope>NUCLEOTIDE SEQUENCE [LARGE SCALE GENOMIC DNA]</scope>
    <source>
        <strain evidence="1 2">NIES-37</strain>
    </source>
</reference>
<dbReference type="Proteomes" id="UP000218785">
    <property type="component" value="Chromosome"/>
</dbReference>
<accession>A0A1Z4NAG2</accession>
<evidence type="ECO:0000313" key="2">
    <source>
        <dbReference type="Proteomes" id="UP000218785"/>
    </source>
</evidence>
<keyword evidence="2" id="KW-1185">Reference proteome</keyword>